<accession>A0A1I2DYX3</accession>
<feature type="domain" description="AraC effector-binding" evidence="1">
    <location>
        <begin position="4"/>
        <end position="149"/>
    </location>
</feature>
<evidence type="ECO:0000259" key="1">
    <source>
        <dbReference type="SMART" id="SM00871"/>
    </source>
</evidence>
<dbReference type="EMBL" id="FOND01000006">
    <property type="protein sequence ID" value="SFE85854.1"/>
    <property type="molecule type" value="Genomic_DNA"/>
</dbReference>
<evidence type="ECO:0000313" key="2">
    <source>
        <dbReference type="EMBL" id="SFE85854.1"/>
    </source>
</evidence>
<dbReference type="AlphaFoldDB" id="A0A1I2DYX3"/>
<dbReference type="Proteomes" id="UP000198589">
    <property type="component" value="Unassembled WGS sequence"/>
</dbReference>
<dbReference type="STRING" id="1798228.SAMN05216574_106185"/>
<dbReference type="RefSeq" id="WP_092196924.1">
    <property type="nucleotide sequence ID" value="NZ_FOND01000006.1"/>
</dbReference>
<name>A0A1I2DYX3_9ACTN</name>
<sequence length="151" mass="15926">MTTVPIELIERVRTPAAVVRGHVTVPEIAGFLGTAFTDVLELLERQHREPAGPPFARYRPTGDGFDVEAGFPSSAPVDPIGSVMPAELPEGLAATAVHRGSYETVDETCDAVAAWMTAHGYRPAGDAWESYLSGPGVAEPRTLVTVPCVAG</sequence>
<keyword evidence="3" id="KW-1185">Reference proteome</keyword>
<dbReference type="Gene3D" id="3.20.80.10">
    <property type="entry name" value="Regulatory factor, effector binding domain"/>
    <property type="match status" value="1"/>
</dbReference>
<proteinExistence type="predicted"/>
<dbReference type="InterPro" id="IPR029442">
    <property type="entry name" value="GyrI-like"/>
</dbReference>
<dbReference type="InterPro" id="IPR011256">
    <property type="entry name" value="Reg_factor_effector_dom_sf"/>
</dbReference>
<dbReference type="OrthoDB" id="795001at2"/>
<dbReference type="InterPro" id="IPR010499">
    <property type="entry name" value="AraC_E-bd"/>
</dbReference>
<gene>
    <name evidence="2" type="ORF">SAMN05216574_106185</name>
</gene>
<reference evidence="3" key="1">
    <citation type="submission" date="2016-10" db="EMBL/GenBank/DDBJ databases">
        <authorList>
            <person name="Varghese N."/>
            <person name="Submissions S."/>
        </authorList>
    </citation>
    <scope>NUCLEOTIDE SEQUENCE [LARGE SCALE GENOMIC DNA]</scope>
    <source>
        <strain evidence="3">DSM 46838</strain>
    </source>
</reference>
<organism evidence="2 3">
    <name type="scientific">Blastococcus tunisiensis</name>
    <dbReference type="NCBI Taxonomy" id="1798228"/>
    <lineage>
        <taxon>Bacteria</taxon>
        <taxon>Bacillati</taxon>
        <taxon>Actinomycetota</taxon>
        <taxon>Actinomycetes</taxon>
        <taxon>Geodermatophilales</taxon>
        <taxon>Geodermatophilaceae</taxon>
        <taxon>Blastococcus</taxon>
    </lineage>
</organism>
<protein>
    <submittedName>
        <fullName evidence="2">GyrI-like small molecule binding domain-containing protein</fullName>
    </submittedName>
</protein>
<evidence type="ECO:0000313" key="3">
    <source>
        <dbReference type="Proteomes" id="UP000198589"/>
    </source>
</evidence>
<dbReference type="SMART" id="SM00871">
    <property type="entry name" value="AraC_E_bind"/>
    <property type="match status" value="1"/>
</dbReference>
<dbReference type="Pfam" id="PF06445">
    <property type="entry name" value="GyrI-like"/>
    <property type="match status" value="1"/>
</dbReference>
<dbReference type="SUPFAM" id="SSF55136">
    <property type="entry name" value="Probable bacterial effector-binding domain"/>
    <property type="match status" value="1"/>
</dbReference>